<organism evidence="2 3">
    <name type="scientific">Cymbomonas tetramitiformis</name>
    <dbReference type="NCBI Taxonomy" id="36881"/>
    <lineage>
        <taxon>Eukaryota</taxon>
        <taxon>Viridiplantae</taxon>
        <taxon>Chlorophyta</taxon>
        <taxon>Pyramimonadophyceae</taxon>
        <taxon>Pyramimonadales</taxon>
        <taxon>Pyramimonadaceae</taxon>
        <taxon>Cymbomonas</taxon>
    </lineage>
</organism>
<evidence type="ECO:0000313" key="3">
    <source>
        <dbReference type="Proteomes" id="UP001190700"/>
    </source>
</evidence>
<sequence>MRSVSNEERGASSSQRGVRPAVPQLHLPSTSDRAPAEPPGETSGHLHGTPRAIMRSSRSHRFTARNNVKYTKDLMSGRAATVQGMDAPQATSAVPGAARRQHAQEDETAKAGHPAHARGKARPAAGRWGIKPHAASTIDSFQAGQMAMSEDTDLRVSQQRLQIPTGGTPEEPKHAPTLLSMPSAQADEEMPARAHERRNSRNHRHSVTALISARATCTSTLPEAHEACNDHQANGQDPFLSMRLREQWTARSSKAASVAVMSWLHTKCVPQRLGHLEVDKYGTAARRHCKPSRIEMDGGSREP</sequence>
<dbReference type="Proteomes" id="UP001190700">
    <property type="component" value="Unassembled WGS sequence"/>
</dbReference>
<gene>
    <name evidence="2" type="ORF">CYMTET_14848</name>
</gene>
<dbReference type="AlphaFoldDB" id="A0AAE0GFJ1"/>
<name>A0AAE0GFJ1_9CHLO</name>
<feature type="region of interest" description="Disordered" evidence="1">
    <location>
        <begin position="1"/>
        <end position="60"/>
    </location>
</feature>
<dbReference type="EMBL" id="LGRX02006244">
    <property type="protein sequence ID" value="KAK3277123.1"/>
    <property type="molecule type" value="Genomic_DNA"/>
</dbReference>
<reference evidence="2 3" key="1">
    <citation type="journal article" date="2015" name="Genome Biol. Evol.">
        <title>Comparative Genomics of a Bacterivorous Green Alga Reveals Evolutionary Causalities and Consequences of Phago-Mixotrophic Mode of Nutrition.</title>
        <authorList>
            <person name="Burns J.A."/>
            <person name="Paasch A."/>
            <person name="Narechania A."/>
            <person name="Kim E."/>
        </authorList>
    </citation>
    <scope>NUCLEOTIDE SEQUENCE [LARGE SCALE GENOMIC DNA]</scope>
    <source>
        <strain evidence="2 3">PLY_AMNH</strain>
    </source>
</reference>
<protein>
    <submittedName>
        <fullName evidence="2">Uncharacterized protein</fullName>
    </submittedName>
</protein>
<evidence type="ECO:0000256" key="1">
    <source>
        <dbReference type="SAM" id="MobiDB-lite"/>
    </source>
</evidence>
<feature type="region of interest" description="Disordered" evidence="1">
    <location>
        <begin position="84"/>
        <end position="128"/>
    </location>
</feature>
<feature type="compositionally biased region" description="Basic and acidic residues" evidence="1">
    <location>
        <begin position="1"/>
        <end position="10"/>
    </location>
</feature>
<evidence type="ECO:0000313" key="2">
    <source>
        <dbReference type="EMBL" id="KAK3277123.1"/>
    </source>
</evidence>
<keyword evidence="3" id="KW-1185">Reference proteome</keyword>
<accession>A0AAE0GFJ1</accession>
<comment type="caution">
    <text evidence="2">The sequence shown here is derived from an EMBL/GenBank/DDBJ whole genome shotgun (WGS) entry which is preliminary data.</text>
</comment>
<proteinExistence type="predicted"/>